<dbReference type="Proteomes" id="UP000237640">
    <property type="component" value="Unassembled WGS sequence"/>
</dbReference>
<evidence type="ECO:0000256" key="1">
    <source>
        <dbReference type="SAM" id="SignalP"/>
    </source>
</evidence>
<feature type="chain" id="PRO_5015479321" evidence="1">
    <location>
        <begin position="20"/>
        <end position="141"/>
    </location>
</feature>
<dbReference type="Gene3D" id="3.10.450.50">
    <property type="match status" value="1"/>
</dbReference>
<evidence type="ECO:0000313" key="2">
    <source>
        <dbReference type="EMBL" id="PRX57071.1"/>
    </source>
</evidence>
<dbReference type="InterPro" id="IPR039437">
    <property type="entry name" value="FrzH/put_lumazine-bd"/>
</dbReference>
<sequence>MKTRVLIFILSAMSLSLHAQSEEESIRKTLQDYLDGSSYNNTEQIESAFYEEAELFLSKKDQELWVLSPKEYADLFKRREKGKFNGREGKILTIDKSNNIAMAKAEIRIPARGMHFIDIFLLKKLEGQWKIISKAATLMPE</sequence>
<dbReference type="RefSeq" id="WP_106143989.1">
    <property type="nucleotide sequence ID" value="NZ_PVYX01000001.1"/>
</dbReference>
<dbReference type="InterPro" id="IPR032710">
    <property type="entry name" value="NTF2-like_dom_sf"/>
</dbReference>
<name>A0A2T0MHM0_9FLAO</name>
<comment type="caution">
    <text evidence="2">The sequence shown here is derived from an EMBL/GenBank/DDBJ whole genome shotgun (WGS) entry which is preliminary data.</text>
</comment>
<dbReference type="OrthoDB" id="9792284at2"/>
<keyword evidence="1" id="KW-0732">Signal</keyword>
<keyword evidence="3" id="KW-1185">Reference proteome</keyword>
<feature type="signal peptide" evidence="1">
    <location>
        <begin position="1"/>
        <end position="19"/>
    </location>
</feature>
<protein>
    <submittedName>
        <fullName evidence="2">Putative lumazine-binding protein</fullName>
    </submittedName>
</protein>
<dbReference type="SUPFAM" id="SSF54427">
    <property type="entry name" value="NTF2-like"/>
    <property type="match status" value="1"/>
</dbReference>
<gene>
    <name evidence="2" type="ORF">CLV81_1072</name>
</gene>
<evidence type="ECO:0000313" key="3">
    <source>
        <dbReference type="Proteomes" id="UP000237640"/>
    </source>
</evidence>
<dbReference type="AlphaFoldDB" id="A0A2T0MHM0"/>
<organism evidence="2 3">
    <name type="scientific">Flagellimonas meridianipacifica</name>
    <dbReference type="NCBI Taxonomy" id="1080225"/>
    <lineage>
        <taxon>Bacteria</taxon>
        <taxon>Pseudomonadati</taxon>
        <taxon>Bacteroidota</taxon>
        <taxon>Flavobacteriia</taxon>
        <taxon>Flavobacteriales</taxon>
        <taxon>Flavobacteriaceae</taxon>
        <taxon>Flagellimonas</taxon>
    </lineage>
</organism>
<dbReference type="EMBL" id="PVYX01000001">
    <property type="protein sequence ID" value="PRX57071.1"/>
    <property type="molecule type" value="Genomic_DNA"/>
</dbReference>
<accession>A0A2T0MHM0</accession>
<proteinExistence type="predicted"/>
<dbReference type="Pfam" id="PF12893">
    <property type="entry name" value="Lumazine_bd_2"/>
    <property type="match status" value="1"/>
</dbReference>
<reference evidence="2 3" key="1">
    <citation type="submission" date="2018-03" db="EMBL/GenBank/DDBJ databases">
        <title>Genomic Encyclopedia of Archaeal and Bacterial Type Strains, Phase II (KMG-II): from individual species to whole genera.</title>
        <authorList>
            <person name="Goeker M."/>
        </authorList>
    </citation>
    <scope>NUCLEOTIDE SEQUENCE [LARGE SCALE GENOMIC DNA]</scope>
    <source>
        <strain evidence="2 3">DSM 25027</strain>
    </source>
</reference>